<evidence type="ECO:0000313" key="2">
    <source>
        <dbReference type="EMBL" id="QMS98321.1"/>
    </source>
</evidence>
<dbReference type="RefSeq" id="WP_181886393.1">
    <property type="nucleotide sequence ID" value="NZ_CP059472.1"/>
</dbReference>
<sequence length="84" mass="9406">MLYVTSNELAQACAGHKSGISSTIRKKKRHIITLGNTANAIGYLMEGWLAEFFKRLRYKKGRPSAVSALARKLAVIIWNMLVKN</sequence>
<evidence type="ECO:0000313" key="4">
    <source>
        <dbReference type="Proteomes" id="UP000539710"/>
    </source>
</evidence>
<protein>
    <submittedName>
        <fullName evidence="2">Uncharacterized protein</fullName>
    </submittedName>
</protein>
<organism evidence="2 3">
    <name type="scientific">Marnyiella aurantia</name>
    <dbReference type="NCBI Taxonomy" id="2758037"/>
    <lineage>
        <taxon>Bacteria</taxon>
        <taxon>Pseudomonadati</taxon>
        <taxon>Bacteroidota</taxon>
        <taxon>Flavobacteriia</taxon>
        <taxon>Flavobacteriales</taxon>
        <taxon>Weeksellaceae</taxon>
        <taxon>Marnyiella</taxon>
    </lineage>
</organism>
<proteinExistence type="predicted"/>
<reference evidence="4" key="3">
    <citation type="submission" date="2020-07" db="EMBL/GenBank/DDBJ databases">
        <title>Flavobacterium sp. xlx-214.</title>
        <authorList>
            <person name="Yang C."/>
        </authorList>
    </citation>
    <scope>NUCLEOTIDE SEQUENCE [LARGE SCALE GENOMIC DNA]</scope>
    <source>
        <strain evidence="4">CX-624</strain>
    </source>
</reference>
<keyword evidence="4" id="KW-1185">Reference proteome</keyword>
<dbReference type="Proteomes" id="UP000515349">
    <property type="component" value="Chromosome"/>
</dbReference>
<reference evidence="2" key="1">
    <citation type="submission" date="2020-07" db="EMBL/GenBank/DDBJ databases">
        <title>Chryseobacterium sp. CX-624.</title>
        <authorList>
            <person name="Yang C."/>
        </authorList>
    </citation>
    <scope>NUCLEOTIDE SEQUENCE</scope>
    <source>
        <strain evidence="2">CX-624</strain>
    </source>
</reference>
<name>A0A7D7QEK6_9FLAO</name>
<dbReference type="EMBL" id="CP059472">
    <property type="protein sequence ID" value="QMS98321.1"/>
    <property type="molecule type" value="Genomic_DNA"/>
</dbReference>
<dbReference type="KEGG" id="cbau:H1R16_11560"/>
<evidence type="ECO:0000313" key="1">
    <source>
        <dbReference type="EMBL" id="MBA5246308.1"/>
    </source>
</evidence>
<dbReference type="EMBL" id="JACEUX010000001">
    <property type="protein sequence ID" value="MBA5246308.1"/>
    <property type="molecule type" value="Genomic_DNA"/>
</dbReference>
<accession>A0A7D7QEK6</accession>
<reference evidence="1" key="4">
    <citation type="submission" date="2020-07" db="EMBL/GenBank/DDBJ databases">
        <authorList>
            <person name="Yang C."/>
        </authorList>
    </citation>
    <scope>NUCLEOTIDE SEQUENCE</scope>
    <source>
        <strain evidence="1">Cx-624</strain>
    </source>
</reference>
<dbReference type="Proteomes" id="UP000539710">
    <property type="component" value="Unassembled WGS sequence"/>
</dbReference>
<evidence type="ECO:0000313" key="3">
    <source>
        <dbReference type="Proteomes" id="UP000515349"/>
    </source>
</evidence>
<reference evidence="3" key="2">
    <citation type="submission" date="2020-07" db="EMBL/GenBank/DDBJ databases">
        <title>Chryseobacterium sp.cx-624.</title>
        <authorList>
            <person name="Yang C."/>
        </authorList>
    </citation>
    <scope>NUCLEOTIDE SEQUENCE [LARGE SCALE GENOMIC DNA]</scope>
    <source>
        <strain evidence="3">cx-624</strain>
    </source>
</reference>
<gene>
    <name evidence="2" type="ORF">H1R16_11560</name>
    <name evidence="1" type="ORF">H2507_03905</name>
</gene>
<dbReference type="AlphaFoldDB" id="A0A7D7QEK6"/>